<organism evidence="1 2">
    <name type="scientific">Trifolium medium</name>
    <dbReference type="NCBI Taxonomy" id="97028"/>
    <lineage>
        <taxon>Eukaryota</taxon>
        <taxon>Viridiplantae</taxon>
        <taxon>Streptophyta</taxon>
        <taxon>Embryophyta</taxon>
        <taxon>Tracheophyta</taxon>
        <taxon>Spermatophyta</taxon>
        <taxon>Magnoliopsida</taxon>
        <taxon>eudicotyledons</taxon>
        <taxon>Gunneridae</taxon>
        <taxon>Pentapetalae</taxon>
        <taxon>rosids</taxon>
        <taxon>fabids</taxon>
        <taxon>Fabales</taxon>
        <taxon>Fabaceae</taxon>
        <taxon>Papilionoideae</taxon>
        <taxon>50 kb inversion clade</taxon>
        <taxon>NPAAA clade</taxon>
        <taxon>Hologalegina</taxon>
        <taxon>IRL clade</taxon>
        <taxon>Trifolieae</taxon>
        <taxon>Trifolium</taxon>
    </lineage>
</organism>
<evidence type="ECO:0000313" key="1">
    <source>
        <dbReference type="EMBL" id="MCI74042.1"/>
    </source>
</evidence>
<dbReference type="AlphaFoldDB" id="A0A392UKP9"/>
<dbReference type="EMBL" id="LXQA010852004">
    <property type="protein sequence ID" value="MCI74042.1"/>
    <property type="molecule type" value="Genomic_DNA"/>
</dbReference>
<protein>
    <submittedName>
        <fullName evidence="1">Uncharacterized protein</fullName>
    </submittedName>
</protein>
<comment type="caution">
    <text evidence="1">The sequence shown here is derived from an EMBL/GenBank/DDBJ whole genome shotgun (WGS) entry which is preliminary data.</text>
</comment>
<feature type="non-terminal residue" evidence="1">
    <location>
        <position position="66"/>
    </location>
</feature>
<sequence length="66" mass="6903">MKGVKDVSLKYATVDAVKDATSQAATEDVLPPPVAAEGGSTSSAWDKSFDPVAFVERNLLMEGDST</sequence>
<proteinExistence type="predicted"/>
<dbReference type="Proteomes" id="UP000265520">
    <property type="component" value="Unassembled WGS sequence"/>
</dbReference>
<name>A0A392UKP9_9FABA</name>
<keyword evidence="2" id="KW-1185">Reference proteome</keyword>
<accession>A0A392UKP9</accession>
<reference evidence="1 2" key="1">
    <citation type="journal article" date="2018" name="Front. Plant Sci.">
        <title>Red Clover (Trifolium pratense) and Zigzag Clover (T. medium) - A Picture of Genomic Similarities and Differences.</title>
        <authorList>
            <person name="Dluhosova J."/>
            <person name="Istvanek J."/>
            <person name="Nedelnik J."/>
            <person name="Repkova J."/>
        </authorList>
    </citation>
    <scope>NUCLEOTIDE SEQUENCE [LARGE SCALE GENOMIC DNA]</scope>
    <source>
        <strain evidence="2">cv. 10/8</strain>
        <tissue evidence="1">Leaf</tissue>
    </source>
</reference>
<evidence type="ECO:0000313" key="2">
    <source>
        <dbReference type="Proteomes" id="UP000265520"/>
    </source>
</evidence>